<keyword evidence="5" id="KW-0560">Oxidoreductase</keyword>
<dbReference type="FunFam" id="1.10.630.10:FF:000188">
    <property type="entry name" value="Cytochrome P450, putative (Eurofung)"/>
    <property type="match status" value="1"/>
</dbReference>
<dbReference type="InterPro" id="IPR002401">
    <property type="entry name" value="Cyt_P450_E_grp-I"/>
</dbReference>
<dbReference type="GO" id="GO:0020037">
    <property type="term" value="F:heme binding"/>
    <property type="evidence" value="ECO:0007669"/>
    <property type="project" value="InterPro"/>
</dbReference>
<dbReference type="Gene3D" id="1.10.630.10">
    <property type="entry name" value="Cytochrome P450"/>
    <property type="match status" value="1"/>
</dbReference>
<evidence type="ECO:0000256" key="2">
    <source>
        <dbReference type="ARBA" id="ARBA00022723"/>
    </source>
</evidence>
<dbReference type="PROSITE" id="PS00086">
    <property type="entry name" value="CYTOCHROME_P450"/>
    <property type="match status" value="1"/>
</dbReference>
<dbReference type="GO" id="GO:0004497">
    <property type="term" value="F:monooxygenase activity"/>
    <property type="evidence" value="ECO:0007669"/>
    <property type="project" value="UniProtKB-KW"/>
</dbReference>
<evidence type="ECO:0000256" key="3">
    <source>
        <dbReference type="ARBA" id="ARBA00023004"/>
    </source>
</evidence>
<keyword evidence="6" id="KW-0472">Membrane</keyword>
<dbReference type="PANTHER" id="PTHR24305">
    <property type="entry name" value="CYTOCHROME P450"/>
    <property type="match status" value="1"/>
</dbReference>
<dbReference type="InterPro" id="IPR036396">
    <property type="entry name" value="Cyt_P450_sf"/>
</dbReference>
<feature type="transmembrane region" description="Helical" evidence="6">
    <location>
        <begin position="6"/>
        <end position="24"/>
    </location>
</feature>
<comment type="similarity">
    <text evidence="5">Belongs to the cytochrome P450 family.</text>
</comment>
<gene>
    <name evidence="7" type="ORF">GGP41_007881</name>
</gene>
<dbReference type="InterPro" id="IPR050121">
    <property type="entry name" value="Cytochrome_P450_monoxygenase"/>
</dbReference>
<sequence length="494" mass="55499">MLNSQLYLSALILLVAYLVISRIARTYITPLRSVPGPFLARFTRLWELRVVLKEDFATYNIALHKKYGPVVRLAPNRYSINDAEASRVVLGHQNALIKSNYYFPFGSPFETNIFTETNVHHHAKMRRPITQLYSNNNLLSYEPFVDECNRILIKRLMEYSGNGKSLNVREMMQYYAFDVIGEITLGARFGLMEDDGDKAGIIDAIDKGNVYGAKVGLIPEVHRFAGLAVKYLNMKSDFLKVLDFIYLNVNNRVLGRTESPKDREDFLDKLLPLEQAGKATRADTINACGSNIGAGSDTTAISLTAAIAYLSMHPDALAKLREELNDAITNGTASDLITFKESQKLPYLHAVVQETLRMHSAVGAPLARVVGKGGLNLAGRYFPAGTEVGVNPWVIHYNKEIFGLDASEFKPERWLVADAEKRSVMERNFLPFGAGSRTCLGKNISLLEMYKVIPQIVRKFDFQIVADSQHGDGYTWKTLWFTKQTLHCIVKERG</sequence>
<dbReference type="GO" id="GO:0005506">
    <property type="term" value="F:iron ion binding"/>
    <property type="evidence" value="ECO:0007669"/>
    <property type="project" value="InterPro"/>
</dbReference>
<comment type="caution">
    <text evidence="7">The sequence shown here is derived from an EMBL/GenBank/DDBJ whole genome shotgun (WGS) entry which is preliminary data.</text>
</comment>
<feature type="binding site" description="axial binding residue" evidence="4">
    <location>
        <position position="439"/>
    </location>
    <ligand>
        <name>heme</name>
        <dbReference type="ChEBI" id="CHEBI:30413"/>
    </ligand>
    <ligandPart>
        <name>Fe</name>
        <dbReference type="ChEBI" id="CHEBI:18248"/>
    </ligandPart>
</feature>
<keyword evidence="2 4" id="KW-0479">Metal-binding</keyword>
<dbReference type="PRINTS" id="PR00463">
    <property type="entry name" value="EP450I"/>
</dbReference>
<evidence type="ECO:0000313" key="7">
    <source>
        <dbReference type="EMBL" id="KAF5852424.1"/>
    </source>
</evidence>
<dbReference type="Proteomes" id="UP000624244">
    <property type="component" value="Unassembled WGS sequence"/>
</dbReference>
<proteinExistence type="inferred from homology"/>
<name>A0A8H5ZQH3_COCSA</name>
<evidence type="ECO:0000313" key="8">
    <source>
        <dbReference type="Proteomes" id="UP000624244"/>
    </source>
</evidence>
<accession>A0A8H5ZQH3</accession>
<dbReference type="EMBL" id="WNKQ01000003">
    <property type="protein sequence ID" value="KAF5852424.1"/>
    <property type="molecule type" value="Genomic_DNA"/>
</dbReference>
<reference evidence="7" key="1">
    <citation type="submission" date="2019-11" db="EMBL/GenBank/DDBJ databases">
        <title>Bipolaris sorokiniana Genome sequencing.</title>
        <authorList>
            <person name="Wang H."/>
        </authorList>
    </citation>
    <scope>NUCLEOTIDE SEQUENCE</scope>
</reference>
<dbReference type="GO" id="GO:0016705">
    <property type="term" value="F:oxidoreductase activity, acting on paired donors, with incorporation or reduction of molecular oxygen"/>
    <property type="evidence" value="ECO:0007669"/>
    <property type="project" value="InterPro"/>
</dbReference>
<protein>
    <submittedName>
        <fullName evidence="7">Uncharacterized protein</fullName>
    </submittedName>
</protein>
<dbReference type="SUPFAM" id="SSF48264">
    <property type="entry name" value="Cytochrome P450"/>
    <property type="match status" value="1"/>
</dbReference>
<keyword evidence="5" id="KW-0503">Monooxygenase</keyword>
<dbReference type="Pfam" id="PF00067">
    <property type="entry name" value="p450"/>
    <property type="match status" value="1"/>
</dbReference>
<keyword evidence="6" id="KW-1133">Transmembrane helix</keyword>
<dbReference type="PANTHER" id="PTHR24305:SF190">
    <property type="entry name" value="P450, PUTATIVE (EUROFUNG)-RELATED"/>
    <property type="match status" value="1"/>
</dbReference>
<evidence type="ECO:0000256" key="5">
    <source>
        <dbReference type="RuleBase" id="RU000461"/>
    </source>
</evidence>
<keyword evidence="3 4" id="KW-0408">Iron</keyword>
<dbReference type="CDD" id="cd11060">
    <property type="entry name" value="CYP57A1-like"/>
    <property type="match status" value="1"/>
</dbReference>
<evidence type="ECO:0000256" key="1">
    <source>
        <dbReference type="ARBA" id="ARBA00001971"/>
    </source>
</evidence>
<dbReference type="InterPro" id="IPR001128">
    <property type="entry name" value="Cyt_P450"/>
</dbReference>
<keyword evidence="4 5" id="KW-0349">Heme</keyword>
<evidence type="ECO:0000256" key="6">
    <source>
        <dbReference type="SAM" id="Phobius"/>
    </source>
</evidence>
<comment type="cofactor">
    <cofactor evidence="1 4">
        <name>heme</name>
        <dbReference type="ChEBI" id="CHEBI:30413"/>
    </cofactor>
</comment>
<dbReference type="PRINTS" id="PR00385">
    <property type="entry name" value="P450"/>
</dbReference>
<keyword evidence="6" id="KW-0812">Transmembrane</keyword>
<dbReference type="AlphaFoldDB" id="A0A8H5ZQH3"/>
<evidence type="ECO:0000256" key="4">
    <source>
        <dbReference type="PIRSR" id="PIRSR602401-1"/>
    </source>
</evidence>
<dbReference type="InterPro" id="IPR017972">
    <property type="entry name" value="Cyt_P450_CS"/>
</dbReference>
<organism evidence="7 8">
    <name type="scientific">Cochliobolus sativus</name>
    <name type="common">Common root rot and spot blotch fungus</name>
    <name type="synonym">Bipolaris sorokiniana</name>
    <dbReference type="NCBI Taxonomy" id="45130"/>
    <lineage>
        <taxon>Eukaryota</taxon>
        <taxon>Fungi</taxon>
        <taxon>Dikarya</taxon>
        <taxon>Ascomycota</taxon>
        <taxon>Pezizomycotina</taxon>
        <taxon>Dothideomycetes</taxon>
        <taxon>Pleosporomycetidae</taxon>
        <taxon>Pleosporales</taxon>
        <taxon>Pleosporineae</taxon>
        <taxon>Pleosporaceae</taxon>
        <taxon>Bipolaris</taxon>
    </lineage>
</organism>